<dbReference type="Gramene" id="rna-AYBTSS11_LOCUS4618">
    <property type="protein sequence ID" value="CAJ1930045.1"/>
    <property type="gene ID" value="gene-AYBTSS11_LOCUS4618"/>
</dbReference>
<dbReference type="AlphaFoldDB" id="A0AA86RUF4"/>
<keyword evidence="2" id="KW-1185">Reference proteome</keyword>
<accession>A0AA86RUF4</accession>
<gene>
    <name evidence="1" type="ORF">AYBTSS11_LOCUS4618</name>
</gene>
<evidence type="ECO:0000313" key="1">
    <source>
        <dbReference type="EMBL" id="CAJ1930045.1"/>
    </source>
</evidence>
<evidence type="ECO:0000313" key="2">
    <source>
        <dbReference type="Proteomes" id="UP001189624"/>
    </source>
</evidence>
<organism evidence="1 2">
    <name type="scientific">Sphenostylis stenocarpa</name>
    <dbReference type="NCBI Taxonomy" id="92480"/>
    <lineage>
        <taxon>Eukaryota</taxon>
        <taxon>Viridiplantae</taxon>
        <taxon>Streptophyta</taxon>
        <taxon>Embryophyta</taxon>
        <taxon>Tracheophyta</taxon>
        <taxon>Spermatophyta</taxon>
        <taxon>Magnoliopsida</taxon>
        <taxon>eudicotyledons</taxon>
        <taxon>Gunneridae</taxon>
        <taxon>Pentapetalae</taxon>
        <taxon>rosids</taxon>
        <taxon>fabids</taxon>
        <taxon>Fabales</taxon>
        <taxon>Fabaceae</taxon>
        <taxon>Papilionoideae</taxon>
        <taxon>50 kb inversion clade</taxon>
        <taxon>NPAAA clade</taxon>
        <taxon>indigoferoid/millettioid clade</taxon>
        <taxon>Phaseoleae</taxon>
        <taxon>Sphenostylis</taxon>
    </lineage>
</organism>
<reference evidence="1" key="1">
    <citation type="submission" date="2023-10" db="EMBL/GenBank/DDBJ databases">
        <authorList>
            <person name="Domelevo Entfellner J.-B."/>
        </authorList>
    </citation>
    <scope>NUCLEOTIDE SEQUENCE</scope>
</reference>
<sequence length="215" mass="23890">MLEWGLGTAKCPLQFLMVVWCGKFGMTTSPTIIFQEFNSSGSDVNFCGDLAKRLCIFLATLFVIVRVLEIAQGGKSLYQLTFPYSEFNQNPTFLSSCLGDSYAASNYIGCFQMICQGLNEIAVSKIMLSKGDSIIAADAAHIVLMIIYSGCFFSSPPHPKRKRYIVFTPWEVKVKVKEFKKQVAHPLIRCAGLCREYLIVDPAKLKKAEIVEAAS</sequence>
<proteinExistence type="predicted"/>
<dbReference type="Proteomes" id="UP001189624">
    <property type="component" value="Chromosome 2"/>
</dbReference>
<protein>
    <submittedName>
        <fullName evidence="1">Uncharacterized protein</fullName>
    </submittedName>
</protein>
<dbReference type="EMBL" id="OY731399">
    <property type="protein sequence ID" value="CAJ1930045.1"/>
    <property type="molecule type" value="Genomic_DNA"/>
</dbReference>
<name>A0AA86RUF4_9FABA</name>